<gene>
    <name evidence="1" type="ORF">FC26_GL001298</name>
</gene>
<accession>A0A0R2A376</accession>
<proteinExistence type="predicted"/>
<dbReference type="AlphaFoldDB" id="A0A0R2A376"/>
<reference evidence="1 2" key="1">
    <citation type="journal article" date="2015" name="Genome Announc.">
        <title>Expanding the biotechnology potential of lactobacilli through comparative genomics of 213 strains and associated genera.</title>
        <authorList>
            <person name="Sun Z."/>
            <person name="Harris H.M."/>
            <person name="McCann A."/>
            <person name="Guo C."/>
            <person name="Argimon S."/>
            <person name="Zhang W."/>
            <person name="Yang X."/>
            <person name="Jeffery I.B."/>
            <person name="Cooney J.C."/>
            <person name="Kagawa T.F."/>
            <person name="Liu W."/>
            <person name="Song Y."/>
            <person name="Salvetti E."/>
            <person name="Wrobel A."/>
            <person name="Rasinkangas P."/>
            <person name="Parkhill J."/>
            <person name="Rea M.C."/>
            <person name="O'Sullivan O."/>
            <person name="Ritari J."/>
            <person name="Douillard F.P."/>
            <person name="Paul Ross R."/>
            <person name="Yang R."/>
            <person name="Briner A.E."/>
            <person name="Felis G.E."/>
            <person name="de Vos W.M."/>
            <person name="Barrangou R."/>
            <person name="Klaenhammer T.R."/>
            <person name="Caufield P.W."/>
            <person name="Cui Y."/>
            <person name="Zhang H."/>
            <person name="O'Toole P.W."/>
        </authorList>
    </citation>
    <scope>NUCLEOTIDE SEQUENCE [LARGE SCALE GENOMIC DNA]</scope>
    <source>
        <strain evidence="1 2">DSM 20634</strain>
    </source>
</reference>
<evidence type="ECO:0000313" key="2">
    <source>
        <dbReference type="Proteomes" id="UP000051733"/>
    </source>
</evidence>
<dbReference type="Proteomes" id="UP000051733">
    <property type="component" value="Unassembled WGS sequence"/>
</dbReference>
<keyword evidence="2" id="KW-1185">Reference proteome</keyword>
<dbReference type="PATRIC" id="fig|1423813.3.peg.1322"/>
<name>A0A0R2A376_9LACO</name>
<comment type="caution">
    <text evidence="1">The sequence shown here is derived from an EMBL/GenBank/DDBJ whole genome shotgun (WGS) entry which is preliminary data.</text>
</comment>
<dbReference type="EMBL" id="AYYY01000020">
    <property type="protein sequence ID" value="KRM61854.1"/>
    <property type="molecule type" value="Genomic_DNA"/>
</dbReference>
<protein>
    <submittedName>
        <fullName evidence="1">Uncharacterized protein</fullName>
    </submittedName>
</protein>
<sequence length="53" mass="6406">MRIRTTHEIPFFLSSSDKKWELPIISSKKVWSYVWLCYIQDIKKNTITAHFAF</sequence>
<evidence type="ECO:0000313" key="1">
    <source>
        <dbReference type="EMBL" id="KRM61854.1"/>
    </source>
</evidence>
<organism evidence="1 2">
    <name type="scientific">Paucilactobacillus vaccinostercus DSM 20634</name>
    <dbReference type="NCBI Taxonomy" id="1423813"/>
    <lineage>
        <taxon>Bacteria</taxon>
        <taxon>Bacillati</taxon>
        <taxon>Bacillota</taxon>
        <taxon>Bacilli</taxon>
        <taxon>Lactobacillales</taxon>
        <taxon>Lactobacillaceae</taxon>
        <taxon>Paucilactobacillus</taxon>
    </lineage>
</organism>
<dbReference type="STRING" id="1423813.FC26_GL001298"/>